<evidence type="ECO:0000313" key="3">
    <source>
        <dbReference type="Proteomes" id="UP000307440"/>
    </source>
</evidence>
<organism evidence="2 3">
    <name type="scientific">Coprinopsis marcescibilis</name>
    <name type="common">Agaric fungus</name>
    <name type="synonym">Psathyrella marcescibilis</name>
    <dbReference type="NCBI Taxonomy" id="230819"/>
    <lineage>
        <taxon>Eukaryota</taxon>
        <taxon>Fungi</taxon>
        <taxon>Dikarya</taxon>
        <taxon>Basidiomycota</taxon>
        <taxon>Agaricomycotina</taxon>
        <taxon>Agaricomycetes</taxon>
        <taxon>Agaricomycetidae</taxon>
        <taxon>Agaricales</taxon>
        <taxon>Agaricineae</taxon>
        <taxon>Psathyrellaceae</taxon>
        <taxon>Coprinopsis</taxon>
    </lineage>
</organism>
<accession>A0A5C3KYK4</accession>
<reference evidence="2 3" key="1">
    <citation type="journal article" date="2019" name="Nat. Ecol. Evol.">
        <title>Megaphylogeny resolves global patterns of mushroom evolution.</title>
        <authorList>
            <person name="Varga T."/>
            <person name="Krizsan K."/>
            <person name="Foldi C."/>
            <person name="Dima B."/>
            <person name="Sanchez-Garcia M."/>
            <person name="Sanchez-Ramirez S."/>
            <person name="Szollosi G.J."/>
            <person name="Szarkandi J.G."/>
            <person name="Papp V."/>
            <person name="Albert L."/>
            <person name="Andreopoulos W."/>
            <person name="Angelini C."/>
            <person name="Antonin V."/>
            <person name="Barry K.W."/>
            <person name="Bougher N.L."/>
            <person name="Buchanan P."/>
            <person name="Buyck B."/>
            <person name="Bense V."/>
            <person name="Catcheside P."/>
            <person name="Chovatia M."/>
            <person name="Cooper J."/>
            <person name="Damon W."/>
            <person name="Desjardin D."/>
            <person name="Finy P."/>
            <person name="Geml J."/>
            <person name="Haridas S."/>
            <person name="Hughes K."/>
            <person name="Justo A."/>
            <person name="Karasinski D."/>
            <person name="Kautmanova I."/>
            <person name="Kiss B."/>
            <person name="Kocsube S."/>
            <person name="Kotiranta H."/>
            <person name="LaButti K.M."/>
            <person name="Lechner B.E."/>
            <person name="Liimatainen K."/>
            <person name="Lipzen A."/>
            <person name="Lukacs Z."/>
            <person name="Mihaltcheva S."/>
            <person name="Morgado L.N."/>
            <person name="Niskanen T."/>
            <person name="Noordeloos M.E."/>
            <person name="Ohm R.A."/>
            <person name="Ortiz-Santana B."/>
            <person name="Ovrebo C."/>
            <person name="Racz N."/>
            <person name="Riley R."/>
            <person name="Savchenko A."/>
            <person name="Shiryaev A."/>
            <person name="Soop K."/>
            <person name="Spirin V."/>
            <person name="Szebenyi C."/>
            <person name="Tomsovsky M."/>
            <person name="Tulloss R.E."/>
            <person name="Uehling J."/>
            <person name="Grigoriev I.V."/>
            <person name="Vagvolgyi C."/>
            <person name="Papp T."/>
            <person name="Martin F.M."/>
            <person name="Miettinen O."/>
            <person name="Hibbett D.S."/>
            <person name="Nagy L.G."/>
        </authorList>
    </citation>
    <scope>NUCLEOTIDE SEQUENCE [LARGE SCALE GENOMIC DNA]</scope>
    <source>
        <strain evidence="2 3">CBS 121175</strain>
    </source>
</reference>
<sequence>MADYSRPPVPSAIIAPIPLHPSPQYRTESPVRSFETNISSRKGDNLDLSNNPYAQDHQDRRSGYYQPSPNGQNWEFKERSSFLPHLQPVNYPVRDSGYGSAASGGQIYSYPQQAVPPAQYYAAPVNLVQNYTTDHAYVQGDEMESVSDDKTLLNEDDFGYQKDYEGNGGYYKAGDEGTIYQHPLYTPPHLEDPVLVRPSRADDYVAQRPQTPSSSNVSFQTYFSRFKQFVDKVRDLPWSAPERVTTDYYPGTAKHSARHLRHRPLLVWRNPEFYAEGYESSTETDSSVESTFFADASNMPHPGNPYDLDLGDEFGSIGQQSSSTSDGDFTRPNVYDIPQDLTRQLSTSTNHQRSPARGGSGRRVGRVNPESIRGGTTVQGGVVQAARQQHDSPVFRYPDGYVPYDQVSMVERQYGQPIHRTR</sequence>
<keyword evidence="3" id="KW-1185">Reference proteome</keyword>
<protein>
    <submittedName>
        <fullName evidence="2">Uncharacterized protein</fullName>
    </submittedName>
</protein>
<feature type="compositionally biased region" description="Polar residues" evidence="1">
    <location>
        <begin position="341"/>
        <end position="353"/>
    </location>
</feature>
<evidence type="ECO:0000313" key="2">
    <source>
        <dbReference type="EMBL" id="TFK21018.1"/>
    </source>
</evidence>
<dbReference type="EMBL" id="ML210281">
    <property type="protein sequence ID" value="TFK21018.1"/>
    <property type="molecule type" value="Genomic_DNA"/>
</dbReference>
<dbReference type="OrthoDB" id="3244156at2759"/>
<name>A0A5C3KYK4_COPMA</name>
<feature type="compositionally biased region" description="Polar residues" evidence="1">
    <location>
        <begin position="317"/>
        <end position="327"/>
    </location>
</feature>
<proteinExistence type="predicted"/>
<dbReference type="AlphaFoldDB" id="A0A5C3KYK4"/>
<dbReference type="STRING" id="230819.A0A5C3KYK4"/>
<evidence type="ECO:0000256" key="1">
    <source>
        <dbReference type="SAM" id="MobiDB-lite"/>
    </source>
</evidence>
<feature type="region of interest" description="Disordered" evidence="1">
    <location>
        <begin position="1"/>
        <end position="76"/>
    </location>
</feature>
<feature type="region of interest" description="Disordered" evidence="1">
    <location>
        <begin position="294"/>
        <end position="377"/>
    </location>
</feature>
<dbReference type="Proteomes" id="UP000307440">
    <property type="component" value="Unassembled WGS sequence"/>
</dbReference>
<gene>
    <name evidence="2" type="ORF">FA15DRAFT_99357</name>
</gene>